<protein>
    <submittedName>
        <fullName evidence="2">Uncharacterized protein</fullName>
    </submittedName>
</protein>
<feature type="compositionally biased region" description="Low complexity" evidence="1">
    <location>
        <begin position="268"/>
        <end position="299"/>
    </location>
</feature>
<feature type="compositionally biased region" description="Low complexity" evidence="1">
    <location>
        <begin position="338"/>
        <end position="370"/>
    </location>
</feature>
<name>A0ABQ8UQ11_9EUKA</name>
<gene>
    <name evidence="2" type="ORF">PAPYR_2294</name>
</gene>
<feature type="region of interest" description="Disordered" evidence="1">
    <location>
        <begin position="765"/>
        <end position="795"/>
    </location>
</feature>
<feature type="compositionally biased region" description="Low complexity" evidence="1">
    <location>
        <begin position="765"/>
        <end position="777"/>
    </location>
</feature>
<evidence type="ECO:0000313" key="3">
    <source>
        <dbReference type="Proteomes" id="UP001141327"/>
    </source>
</evidence>
<sequence length="795" mass="82142">MPKAPPDVLDRERQNHFGDAYNRAGALATRGKWGKYYCGREGILTCSCCHGQTCGPFTGCNCLDCQALELKMYGGVINRDGALCRVGAQGHHYCAMPVLHCGCCNGNCGPDSGCNCAACYEIDHTWGLPPAPAMMERQHDFVARSRYQRQRRCEARDRARPLTDPARIRSFHEAAGFPAEQAAPTDPERHVRACRERAARNPRPRPTSMMTPPRPGGLFGQAAPSFGAPPQPAQTLPTFGFGGTASNRPPTFGMPAPAPAPTGGLFGSGNPSISFSNPPSFGSFGNSNPPSGFGFGNSNRPPGFGNPSMPSFGNPPAVPPGGFFGQSQPRPSGGLFGQPQPASTSAAPSFSFGQPQPAAAPAPSFSFGQPQPATTAPSFSFGQPQPAAAPAQSFSFGQPGLFGRQQPPVRPHISPWAAAVSGAARPQPALIPPSTGLVAVPSTITRAHSPTRRASPPRLFGRASSPPRAAPNCGFGQPRPASPPRALFGNARLQSPPRALFGASSPPRALFGNPSSSSPPRAAPAPLFGNCGFGQPRPASPPRALFGGNAAPPQSPPRALFGAAGARPSSPCAFFGNPSGPRPSSPPRALFGNASPQSPPRGLFGNPSGPRPSSPPRALFGTPSGAPPQSPPRGLFGNPSGPRLSSPPRALFGNPSGASPSSVQQMQQQHLQLLLQHDLRQQQQQQEPPQRIGQLRPFVLLPSADGGPPVLAGGSLTCTPITASSGPGCAQNAPRGFPFSGSMAAAHPTPAHEAALPAGFFQSGGSSSPPAFLVPPGMRGPPQPMPPSMGVPNRI</sequence>
<keyword evidence="3" id="KW-1185">Reference proteome</keyword>
<evidence type="ECO:0000313" key="2">
    <source>
        <dbReference type="EMBL" id="KAJ4461260.1"/>
    </source>
</evidence>
<dbReference type="Proteomes" id="UP001141327">
    <property type="component" value="Unassembled WGS sequence"/>
</dbReference>
<dbReference type="Pfam" id="PF13634">
    <property type="entry name" value="Nucleoporin_FG"/>
    <property type="match status" value="3"/>
</dbReference>
<comment type="caution">
    <text evidence="2">The sequence shown here is derived from an EMBL/GenBank/DDBJ whole genome shotgun (WGS) entry which is preliminary data.</text>
</comment>
<dbReference type="InterPro" id="IPR025574">
    <property type="entry name" value="Nucleoporin_FG_rpt"/>
</dbReference>
<feature type="region of interest" description="Disordered" evidence="1">
    <location>
        <begin position="258"/>
        <end position="412"/>
    </location>
</feature>
<accession>A0ABQ8UQ11</accession>
<feature type="region of interest" description="Disordered" evidence="1">
    <location>
        <begin position="443"/>
        <end position="669"/>
    </location>
</feature>
<proteinExistence type="predicted"/>
<organism evidence="2 3">
    <name type="scientific">Paratrimastix pyriformis</name>
    <dbReference type="NCBI Taxonomy" id="342808"/>
    <lineage>
        <taxon>Eukaryota</taxon>
        <taxon>Metamonada</taxon>
        <taxon>Preaxostyla</taxon>
        <taxon>Paratrimastigidae</taxon>
        <taxon>Paratrimastix</taxon>
    </lineage>
</organism>
<reference evidence="2" key="1">
    <citation type="journal article" date="2022" name="bioRxiv">
        <title>Genomics of Preaxostyla Flagellates Illuminates Evolutionary Transitions and the Path Towards Mitochondrial Loss.</title>
        <authorList>
            <person name="Novak L.V.F."/>
            <person name="Treitli S.C."/>
            <person name="Pyrih J."/>
            <person name="Halakuc P."/>
            <person name="Pipaliya S.V."/>
            <person name="Vacek V."/>
            <person name="Brzon O."/>
            <person name="Soukal P."/>
            <person name="Eme L."/>
            <person name="Dacks J.B."/>
            <person name="Karnkowska A."/>
            <person name="Elias M."/>
            <person name="Hampl V."/>
        </authorList>
    </citation>
    <scope>NUCLEOTIDE SEQUENCE</scope>
    <source>
        <strain evidence="2">RCP-MX</strain>
    </source>
</reference>
<feature type="compositionally biased region" description="Low complexity" evidence="1">
    <location>
        <begin position="514"/>
        <end position="526"/>
    </location>
</feature>
<dbReference type="EMBL" id="JAPMOS010000008">
    <property type="protein sequence ID" value="KAJ4461260.1"/>
    <property type="molecule type" value="Genomic_DNA"/>
</dbReference>
<feature type="compositionally biased region" description="Pro residues" evidence="1">
    <location>
        <begin position="778"/>
        <end position="789"/>
    </location>
</feature>
<feature type="compositionally biased region" description="Low complexity" evidence="1">
    <location>
        <begin position="379"/>
        <end position="398"/>
    </location>
</feature>
<evidence type="ECO:0000256" key="1">
    <source>
        <dbReference type="SAM" id="MobiDB-lite"/>
    </source>
</evidence>